<dbReference type="Proteomes" id="UP001642464">
    <property type="component" value="Unassembled WGS sequence"/>
</dbReference>
<reference evidence="6 7" key="1">
    <citation type="submission" date="2024-02" db="EMBL/GenBank/DDBJ databases">
        <authorList>
            <person name="Chen Y."/>
            <person name="Shah S."/>
            <person name="Dougan E. K."/>
            <person name="Thang M."/>
            <person name="Chan C."/>
        </authorList>
    </citation>
    <scope>NUCLEOTIDE SEQUENCE [LARGE SCALE GENOMIC DNA]</scope>
</reference>
<feature type="non-terminal residue" evidence="6">
    <location>
        <position position="1"/>
    </location>
</feature>
<dbReference type="EMBL" id="CAXAMM010026936">
    <property type="protein sequence ID" value="CAK9059931.1"/>
    <property type="molecule type" value="Genomic_DNA"/>
</dbReference>
<dbReference type="PANTHER" id="PTHR12599">
    <property type="entry name" value="PTERIN-4-ALPHA-CARBINOLAMINE DEHYDRATASE"/>
    <property type="match status" value="1"/>
</dbReference>
<dbReference type="InterPro" id="IPR001533">
    <property type="entry name" value="Pterin_deHydtase"/>
</dbReference>
<dbReference type="PANTHER" id="PTHR12599:SF0">
    <property type="entry name" value="PTERIN-4-ALPHA-CARBINOLAMINE DEHYDRATASE"/>
    <property type="match status" value="1"/>
</dbReference>
<evidence type="ECO:0000256" key="5">
    <source>
        <dbReference type="ARBA" id="ARBA00030497"/>
    </source>
</evidence>
<comment type="similarity">
    <text evidence="2">Belongs to the pterin-4-alpha-carbinolamine dehydratase family.</text>
</comment>
<dbReference type="InterPro" id="IPR036428">
    <property type="entry name" value="PCD_sf"/>
</dbReference>
<sequence length="108" mass="11858">SSPRFTVAMALRRTLVAAGARAMSQKEAQRQCAKLSQKWRLLAEAEPQGFMSRVALCAEKADHHPNWSNVYSTVDVTLWTHDAPGLTEKDFALAAQMDAIAETSGLIE</sequence>
<accession>A0ABP0N8L8</accession>
<organism evidence="6 7">
    <name type="scientific">Durusdinium trenchii</name>
    <dbReference type="NCBI Taxonomy" id="1381693"/>
    <lineage>
        <taxon>Eukaryota</taxon>
        <taxon>Sar</taxon>
        <taxon>Alveolata</taxon>
        <taxon>Dinophyceae</taxon>
        <taxon>Suessiales</taxon>
        <taxon>Symbiodiniaceae</taxon>
        <taxon>Durusdinium</taxon>
    </lineage>
</organism>
<gene>
    <name evidence="6" type="ORF">SCF082_LOCUS31662</name>
</gene>
<comment type="caution">
    <text evidence="6">The sequence shown here is derived from an EMBL/GenBank/DDBJ whole genome shotgun (WGS) entry which is preliminary data.</text>
</comment>
<evidence type="ECO:0000313" key="6">
    <source>
        <dbReference type="EMBL" id="CAK9059931.1"/>
    </source>
</evidence>
<name>A0ABP0N8L8_9DINO</name>
<dbReference type="EC" id="4.2.1.96" evidence="3"/>
<evidence type="ECO:0000256" key="4">
    <source>
        <dbReference type="ARBA" id="ARBA00023239"/>
    </source>
</evidence>
<dbReference type="Pfam" id="PF01329">
    <property type="entry name" value="Pterin_4a"/>
    <property type="match status" value="1"/>
</dbReference>
<evidence type="ECO:0000256" key="3">
    <source>
        <dbReference type="ARBA" id="ARBA00013252"/>
    </source>
</evidence>
<dbReference type="Gene3D" id="3.30.1360.20">
    <property type="entry name" value="Transcriptional coactivator/pterin dehydratase"/>
    <property type="match status" value="1"/>
</dbReference>
<evidence type="ECO:0000256" key="1">
    <source>
        <dbReference type="ARBA" id="ARBA00001554"/>
    </source>
</evidence>
<proteinExistence type="inferred from homology"/>
<evidence type="ECO:0000313" key="7">
    <source>
        <dbReference type="Proteomes" id="UP001642464"/>
    </source>
</evidence>
<protein>
    <recommendedName>
        <fullName evidence="3">4a-hydroxytetrahydrobiopterin dehydratase</fullName>
        <ecNumber evidence="3">4.2.1.96</ecNumber>
    </recommendedName>
    <alternativeName>
        <fullName evidence="5">4-alpha-hydroxy-tetrahydropterin dehydratase</fullName>
    </alternativeName>
</protein>
<comment type="catalytic activity">
    <reaction evidence="1">
        <text>(4aS,6R)-4a-hydroxy-L-erythro-5,6,7,8-tetrahydrobiopterin = (6R)-L-erythro-6,7-dihydrobiopterin + H2O</text>
        <dbReference type="Rhea" id="RHEA:11920"/>
        <dbReference type="ChEBI" id="CHEBI:15377"/>
        <dbReference type="ChEBI" id="CHEBI:15642"/>
        <dbReference type="ChEBI" id="CHEBI:43120"/>
        <dbReference type="EC" id="4.2.1.96"/>
    </reaction>
</comment>
<keyword evidence="7" id="KW-1185">Reference proteome</keyword>
<evidence type="ECO:0000256" key="2">
    <source>
        <dbReference type="ARBA" id="ARBA00006472"/>
    </source>
</evidence>
<dbReference type="SUPFAM" id="SSF55248">
    <property type="entry name" value="PCD-like"/>
    <property type="match status" value="1"/>
</dbReference>
<keyword evidence="4" id="KW-0456">Lyase</keyword>